<keyword evidence="1" id="KW-1133">Transmembrane helix</keyword>
<gene>
    <name evidence="2" type="ORF">SAMN05216474_0431</name>
</gene>
<accession>A0A1I6XUJ7</accession>
<evidence type="ECO:0000256" key="1">
    <source>
        <dbReference type="SAM" id="Phobius"/>
    </source>
</evidence>
<evidence type="ECO:0000313" key="3">
    <source>
        <dbReference type="Proteomes" id="UP000236454"/>
    </source>
</evidence>
<protein>
    <submittedName>
        <fullName evidence="2">Uncharacterized protein</fullName>
    </submittedName>
</protein>
<dbReference type="STRING" id="477690.SAMN05216474_0431"/>
<reference evidence="2 3" key="1">
    <citation type="submission" date="2016-10" db="EMBL/GenBank/DDBJ databases">
        <authorList>
            <person name="de Groot N.N."/>
        </authorList>
    </citation>
    <scope>NUCLEOTIDE SEQUENCE [LARGE SCALE GENOMIC DNA]</scope>
    <source>
        <strain evidence="2 3">CGMCC 1.7005</strain>
    </source>
</reference>
<evidence type="ECO:0000313" key="2">
    <source>
        <dbReference type="EMBL" id="SFT41464.1"/>
    </source>
</evidence>
<dbReference type="Proteomes" id="UP000236454">
    <property type="component" value="Unassembled WGS sequence"/>
</dbReference>
<organism evidence="2 3">
    <name type="scientific">Lishizhenia tianjinensis</name>
    <dbReference type="NCBI Taxonomy" id="477690"/>
    <lineage>
        <taxon>Bacteria</taxon>
        <taxon>Pseudomonadati</taxon>
        <taxon>Bacteroidota</taxon>
        <taxon>Flavobacteriia</taxon>
        <taxon>Flavobacteriales</taxon>
        <taxon>Crocinitomicaceae</taxon>
        <taxon>Lishizhenia</taxon>
    </lineage>
</organism>
<sequence length="83" mass="9738">MIVFCILSFFSVIYSLLLSAGNPLTKPVTNIGFPYKYYYQFWLSGADAPNCGWRMDYFIFDAFLIWIVVSIVYFIIKMKRPLV</sequence>
<proteinExistence type="predicted"/>
<feature type="transmembrane region" description="Helical" evidence="1">
    <location>
        <begin position="57"/>
        <end position="76"/>
    </location>
</feature>
<keyword evidence="1" id="KW-0472">Membrane</keyword>
<name>A0A1I6XUJ7_9FLAO</name>
<keyword evidence="3" id="KW-1185">Reference proteome</keyword>
<dbReference type="EMBL" id="FPAS01000001">
    <property type="protein sequence ID" value="SFT41464.1"/>
    <property type="molecule type" value="Genomic_DNA"/>
</dbReference>
<keyword evidence="1" id="KW-0812">Transmembrane</keyword>
<dbReference type="AlphaFoldDB" id="A0A1I6XUJ7"/>